<sequence length="385" mass="42193">MPFSFEKHLKELTDLRHRLHAMAELSGHEKKTSEAIATFIENTSPNSMERGVGGHGLFATFNSGDTGPHLLLRCELDALPIPDVNEVDYQSKTEGVGHKCGHDGHMAILCGVAKLLQENPPEAGKVTLLFQPAEETGEGARRVLDDPKFKALEPDYCFALHNLPGFEKDQIIIRDKVFAAASVGMVVNFKGSTAHAAHPEQGRSPALAMAQAVQAFSAAPQFYSPLEKAAKVTVINAQLGERAFGTSPGEATVMATLRTYDEGLLEKLKEKCIEIAERTAQTYDLSVDHEWVEPFPATVNTPEATEAIVTAAKKLDCEMYHKDHPFSWSEDFGHFTKEIGGAMFGLGIGENHPSLHAEDYDFEDDAISTGSTLFMQIIKDLTRRN</sequence>
<proteinExistence type="predicted"/>
<feature type="binding site" evidence="2">
    <location>
        <position position="102"/>
    </location>
    <ligand>
        <name>Mn(2+)</name>
        <dbReference type="ChEBI" id="CHEBI:29035"/>
        <label>2</label>
    </ligand>
</feature>
<comment type="cofactor">
    <cofactor evidence="2">
        <name>Mn(2+)</name>
        <dbReference type="ChEBI" id="CHEBI:29035"/>
    </cofactor>
    <text evidence="2">The Mn(2+) ion enhances activity.</text>
</comment>
<dbReference type="InterPro" id="IPR002933">
    <property type="entry name" value="Peptidase_M20"/>
</dbReference>
<evidence type="ECO:0000256" key="2">
    <source>
        <dbReference type="PIRSR" id="PIRSR005962-1"/>
    </source>
</evidence>
<dbReference type="InterPro" id="IPR036264">
    <property type="entry name" value="Bact_exopeptidase_dim_dom"/>
</dbReference>
<feature type="binding site" evidence="2">
    <location>
        <position position="100"/>
    </location>
    <ligand>
        <name>Mn(2+)</name>
        <dbReference type="ChEBI" id="CHEBI:29035"/>
        <label>2</label>
    </ligand>
</feature>
<comment type="caution">
    <text evidence="4">The sequence shown here is derived from an EMBL/GenBank/DDBJ whole genome shotgun (WGS) entry which is preliminary data.</text>
</comment>
<feature type="domain" description="Peptidase M20 dimerisation" evidence="3">
    <location>
        <begin position="182"/>
        <end position="282"/>
    </location>
</feature>
<feature type="binding site" evidence="2">
    <location>
        <position position="161"/>
    </location>
    <ligand>
        <name>Mn(2+)</name>
        <dbReference type="ChEBI" id="CHEBI:29035"/>
        <label>2</label>
    </ligand>
</feature>
<evidence type="ECO:0000313" key="4">
    <source>
        <dbReference type="EMBL" id="NGP90069.1"/>
    </source>
</evidence>
<dbReference type="SUPFAM" id="SSF53187">
    <property type="entry name" value="Zn-dependent exopeptidases"/>
    <property type="match status" value="1"/>
</dbReference>
<keyword evidence="2" id="KW-0464">Manganese</keyword>
<evidence type="ECO:0000259" key="3">
    <source>
        <dbReference type="Pfam" id="PF07687"/>
    </source>
</evidence>
<feature type="binding site" evidence="2">
    <location>
        <position position="135"/>
    </location>
    <ligand>
        <name>Mn(2+)</name>
        <dbReference type="ChEBI" id="CHEBI:29035"/>
        <label>2</label>
    </ligand>
</feature>
<dbReference type="Gene3D" id="3.30.70.360">
    <property type="match status" value="1"/>
</dbReference>
<dbReference type="SUPFAM" id="SSF55031">
    <property type="entry name" value="Bacterial exopeptidase dimerisation domain"/>
    <property type="match status" value="1"/>
</dbReference>
<dbReference type="PIRSF" id="PIRSF005962">
    <property type="entry name" value="Pept_M20D_amidohydro"/>
    <property type="match status" value="1"/>
</dbReference>
<name>A0A6M1T7M8_9BACT</name>
<accession>A0A6M1T7M8</accession>
<dbReference type="Gene3D" id="3.40.630.10">
    <property type="entry name" value="Zn peptidases"/>
    <property type="match status" value="1"/>
</dbReference>
<dbReference type="EMBL" id="JAALLS010000032">
    <property type="protein sequence ID" value="NGP90069.1"/>
    <property type="molecule type" value="Genomic_DNA"/>
</dbReference>
<dbReference type="AlphaFoldDB" id="A0A6M1T7M8"/>
<dbReference type="Pfam" id="PF07687">
    <property type="entry name" value="M20_dimer"/>
    <property type="match status" value="1"/>
</dbReference>
<keyword evidence="2" id="KW-0479">Metal-binding</keyword>
<dbReference type="Pfam" id="PF01546">
    <property type="entry name" value="Peptidase_M20"/>
    <property type="match status" value="1"/>
</dbReference>
<evidence type="ECO:0000313" key="5">
    <source>
        <dbReference type="Proteomes" id="UP000479132"/>
    </source>
</evidence>
<dbReference type="GO" id="GO:0016787">
    <property type="term" value="F:hydrolase activity"/>
    <property type="evidence" value="ECO:0007669"/>
    <property type="project" value="UniProtKB-KW"/>
</dbReference>
<dbReference type="RefSeq" id="WP_165271298.1">
    <property type="nucleotide sequence ID" value="NZ_JAALLS010000032.1"/>
</dbReference>
<keyword evidence="5" id="KW-1185">Reference proteome</keyword>
<keyword evidence="1 4" id="KW-0378">Hydrolase</keyword>
<reference evidence="4 5" key="1">
    <citation type="submission" date="2020-02" db="EMBL/GenBank/DDBJ databases">
        <title>Aliifodinibius halophilus 2W32, complete genome.</title>
        <authorList>
            <person name="Li Y."/>
            <person name="Wu S."/>
        </authorList>
    </citation>
    <scope>NUCLEOTIDE SEQUENCE [LARGE SCALE GENOMIC DNA]</scope>
    <source>
        <strain evidence="4 5">2W32</strain>
    </source>
</reference>
<dbReference type="GO" id="GO:0046872">
    <property type="term" value="F:metal ion binding"/>
    <property type="evidence" value="ECO:0007669"/>
    <property type="project" value="UniProtKB-KW"/>
</dbReference>
<organism evidence="4 5">
    <name type="scientific">Fodinibius halophilus</name>
    <dbReference type="NCBI Taxonomy" id="1736908"/>
    <lineage>
        <taxon>Bacteria</taxon>
        <taxon>Pseudomonadati</taxon>
        <taxon>Balneolota</taxon>
        <taxon>Balneolia</taxon>
        <taxon>Balneolales</taxon>
        <taxon>Balneolaceae</taxon>
        <taxon>Fodinibius</taxon>
    </lineage>
</organism>
<dbReference type="NCBIfam" id="TIGR01891">
    <property type="entry name" value="amidohydrolases"/>
    <property type="match status" value="1"/>
</dbReference>
<dbReference type="PANTHER" id="PTHR11014:SF169">
    <property type="entry name" value="CLAN MH, FAMILY M20, PEPTIDASE T-LIKE METALLOPEPTIDASE"/>
    <property type="match status" value="1"/>
</dbReference>
<evidence type="ECO:0000256" key="1">
    <source>
        <dbReference type="ARBA" id="ARBA00022801"/>
    </source>
</evidence>
<dbReference type="Proteomes" id="UP000479132">
    <property type="component" value="Unassembled WGS sequence"/>
</dbReference>
<feature type="binding site" evidence="2">
    <location>
        <position position="356"/>
    </location>
    <ligand>
        <name>Mn(2+)</name>
        <dbReference type="ChEBI" id="CHEBI:29035"/>
        <label>2</label>
    </ligand>
</feature>
<dbReference type="PANTHER" id="PTHR11014">
    <property type="entry name" value="PEPTIDASE M20 FAMILY MEMBER"/>
    <property type="match status" value="1"/>
</dbReference>
<gene>
    <name evidence="4" type="ORF">G3569_17055</name>
</gene>
<dbReference type="InterPro" id="IPR011650">
    <property type="entry name" value="Peptidase_M20_dimer"/>
</dbReference>
<protein>
    <submittedName>
        <fullName evidence="4">Amidohydrolase</fullName>
    </submittedName>
</protein>
<dbReference type="InterPro" id="IPR017439">
    <property type="entry name" value="Amidohydrolase"/>
</dbReference>